<keyword evidence="5" id="KW-0677">Repeat</keyword>
<keyword evidence="7 11" id="KW-1015">Disulfide bond</keyword>
<dbReference type="Gene3D" id="2.60.40.10">
    <property type="entry name" value="Immunoglobulins"/>
    <property type="match status" value="3"/>
</dbReference>
<dbReference type="InterPro" id="IPR050439">
    <property type="entry name" value="ADAMTS_ADAMTS-like"/>
</dbReference>
<dbReference type="InterPro" id="IPR000884">
    <property type="entry name" value="TSP1_rpt"/>
</dbReference>
<dbReference type="CDD" id="cd22635">
    <property type="entry name" value="Kunitz_papilin"/>
    <property type="match status" value="1"/>
</dbReference>
<feature type="compositionally biased region" description="Polar residues" evidence="12">
    <location>
        <begin position="819"/>
        <end position="828"/>
    </location>
</feature>
<dbReference type="GO" id="GO:0005576">
    <property type="term" value="C:extracellular region"/>
    <property type="evidence" value="ECO:0007669"/>
    <property type="project" value="UniProtKB-SubCell"/>
</dbReference>
<dbReference type="Pfam" id="PF07679">
    <property type="entry name" value="I-set"/>
    <property type="match status" value="1"/>
</dbReference>
<dbReference type="FunFam" id="2.60.40.10:FF:002371">
    <property type="entry name" value="Papilin"/>
    <property type="match status" value="1"/>
</dbReference>
<feature type="chain" id="PRO_5044866805" description="Papilin" evidence="13">
    <location>
        <begin position="19"/>
        <end position="1265"/>
    </location>
</feature>
<dbReference type="SMART" id="SM00409">
    <property type="entry name" value="IG"/>
    <property type="match status" value="3"/>
</dbReference>
<evidence type="ECO:0000256" key="9">
    <source>
        <dbReference type="ARBA" id="ARBA00061693"/>
    </source>
</evidence>
<dbReference type="AlphaFoldDB" id="A0ABD2EUH9"/>
<dbReference type="Pfam" id="PF19236">
    <property type="entry name" value="ADAMTS_CR_3"/>
    <property type="match status" value="1"/>
</dbReference>
<comment type="subcellular location">
    <subcellularLocation>
        <location evidence="1">Secreted</location>
    </subcellularLocation>
</comment>
<feature type="compositionally biased region" description="Low complexity" evidence="12">
    <location>
        <begin position="843"/>
        <end position="856"/>
    </location>
</feature>
<name>A0ABD2EUH9_DAUMA</name>
<feature type="compositionally biased region" description="Polar residues" evidence="12">
    <location>
        <begin position="1017"/>
        <end position="1027"/>
    </location>
</feature>
<dbReference type="Pfam" id="PF13927">
    <property type="entry name" value="Ig_3"/>
    <property type="match status" value="2"/>
</dbReference>
<dbReference type="Proteomes" id="UP001610411">
    <property type="component" value="Unassembled WGS sequence"/>
</dbReference>
<evidence type="ECO:0000256" key="2">
    <source>
        <dbReference type="ARBA" id="ARBA00022525"/>
    </source>
</evidence>
<dbReference type="Pfam" id="PF16626">
    <property type="entry name" value="Papilin_u7"/>
    <property type="match status" value="1"/>
</dbReference>
<feature type="signal peptide" evidence="13">
    <location>
        <begin position="1"/>
        <end position="18"/>
    </location>
</feature>
<evidence type="ECO:0000256" key="1">
    <source>
        <dbReference type="ARBA" id="ARBA00004613"/>
    </source>
</evidence>
<feature type="compositionally biased region" description="Polar residues" evidence="12">
    <location>
        <begin position="993"/>
        <end position="1005"/>
    </location>
</feature>
<evidence type="ECO:0000256" key="10">
    <source>
        <dbReference type="ARBA" id="ARBA00074534"/>
    </source>
</evidence>
<evidence type="ECO:0000313" key="17">
    <source>
        <dbReference type="EMBL" id="KAL2789739.1"/>
    </source>
</evidence>
<feature type="region of interest" description="Disordered" evidence="12">
    <location>
        <begin position="55"/>
        <end position="76"/>
    </location>
</feature>
<feature type="disulfide bond" evidence="11">
    <location>
        <begin position="42"/>
        <end position="79"/>
    </location>
</feature>
<feature type="domain" description="Ig-like" evidence="15">
    <location>
        <begin position="1119"/>
        <end position="1204"/>
    </location>
</feature>
<dbReference type="InterPro" id="IPR036880">
    <property type="entry name" value="Kunitz_BPTI_sf"/>
</dbReference>
<accession>A0ABD2EUH9</accession>
<dbReference type="InterPro" id="IPR003598">
    <property type="entry name" value="Ig_sub2"/>
</dbReference>
<keyword evidence="18" id="KW-1185">Reference proteome</keyword>
<keyword evidence="8" id="KW-0393">Immunoglobulin domain</keyword>
<evidence type="ECO:0000313" key="18">
    <source>
        <dbReference type="Proteomes" id="UP001610411"/>
    </source>
</evidence>
<keyword evidence="4 13" id="KW-0732">Signal</keyword>
<keyword evidence="3" id="KW-0646">Protease inhibitor</keyword>
<dbReference type="SUPFAM" id="SSF57362">
    <property type="entry name" value="BPTI-like"/>
    <property type="match status" value="1"/>
</dbReference>
<dbReference type="PANTHER" id="PTHR13723">
    <property type="entry name" value="ADAMTS A DISINTEGRIN AND METALLOPROTEASE WITH THROMBOSPONDIN MOTIFS PROTEASE"/>
    <property type="match status" value="1"/>
</dbReference>
<dbReference type="Gene3D" id="4.10.410.10">
    <property type="entry name" value="Pancreatic trypsin inhibitor Kunitz domain"/>
    <property type="match status" value="1"/>
</dbReference>
<dbReference type="FunFam" id="2.20.100.10:FF:000005">
    <property type="entry name" value="ADAM metallopeptidase with thrombospondin type 1 motif 9"/>
    <property type="match status" value="3"/>
</dbReference>
<dbReference type="Pfam" id="PF00014">
    <property type="entry name" value="Kunitz_BPTI"/>
    <property type="match status" value="1"/>
</dbReference>
<dbReference type="InterPro" id="IPR010909">
    <property type="entry name" value="PLAC"/>
</dbReference>
<dbReference type="InterPro" id="IPR007110">
    <property type="entry name" value="Ig-like_dom"/>
</dbReference>
<evidence type="ECO:0000259" key="15">
    <source>
        <dbReference type="PROSITE" id="PS50835"/>
    </source>
</evidence>
<evidence type="ECO:0000256" key="6">
    <source>
        <dbReference type="ARBA" id="ARBA00022900"/>
    </source>
</evidence>
<dbReference type="Pfam" id="PF00090">
    <property type="entry name" value="TSP_1"/>
    <property type="match status" value="1"/>
</dbReference>
<dbReference type="InterPro" id="IPR036179">
    <property type="entry name" value="Ig-like_dom_sf"/>
</dbReference>
<comment type="similarity">
    <text evidence="9">Belongs to the papilin family.</text>
</comment>
<evidence type="ECO:0000256" key="4">
    <source>
        <dbReference type="ARBA" id="ARBA00022729"/>
    </source>
</evidence>
<dbReference type="SMART" id="SM00406">
    <property type="entry name" value="IGv"/>
    <property type="match status" value="3"/>
</dbReference>
<dbReference type="GO" id="GO:0005604">
    <property type="term" value="C:basement membrane"/>
    <property type="evidence" value="ECO:0007669"/>
    <property type="project" value="UniProtKB-ARBA"/>
</dbReference>
<evidence type="ECO:0000256" key="8">
    <source>
        <dbReference type="ARBA" id="ARBA00023319"/>
    </source>
</evidence>
<dbReference type="PROSITE" id="PS50279">
    <property type="entry name" value="BPTI_KUNITZ_2"/>
    <property type="match status" value="1"/>
</dbReference>
<dbReference type="PROSITE" id="PS50092">
    <property type="entry name" value="TSP1"/>
    <property type="match status" value="5"/>
</dbReference>
<feature type="region of interest" description="Disordered" evidence="12">
    <location>
        <begin position="678"/>
        <end position="707"/>
    </location>
</feature>
<evidence type="ECO:0000256" key="12">
    <source>
        <dbReference type="SAM" id="MobiDB-lite"/>
    </source>
</evidence>
<dbReference type="InterPro" id="IPR013783">
    <property type="entry name" value="Ig-like_fold"/>
</dbReference>
<dbReference type="InterPro" id="IPR020901">
    <property type="entry name" value="Prtase_inh_Kunz-CS"/>
</dbReference>
<dbReference type="Gene3D" id="2.60.120.830">
    <property type="match status" value="1"/>
</dbReference>
<dbReference type="Pfam" id="PF05986">
    <property type="entry name" value="ADAMTS_spacer1"/>
    <property type="match status" value="1"/>
</dbReference>
<dbReference type="Pfam" id="PF19030">
    <property type="entry name" value="TSP1_ADAMTS"/>
    <property type="match status" value="4"/>
</dbReference>
<dbReference type="GO" id="GO:0004867">
    <property type="term" value="F:serine-type endopeptidase inhibitor activity"/>
    <property type="evidence" value="ECO:0007669"/>
    <property type="project" value="UniProtKB-KW"/>
</dbReference>
<evidence type="ECO:0000256" key="13">
    <source>
        <dbReference type="SAM" id="SignalP"/>
    </source>
</evidence>
<dbReference type="FunFam" id="4.10.410.10:FF:000017">
    <property type="entry name" value="papilin isoform X2"/>
    <property type="match status" value="1"/>
</dbReference>
<dbReference type="PROSITE" id="PS00280">
    <property type="entry name" value="BPTI_KUNITZ_1"/>
    <property type="match status" value="1"/>
</dbReference>
<sequence length="1265" mass="135923">MRLLLLVPLLLAPAPASAAPQVRRQSDTWGPWGQWSPCSRTCGGGISFRERPCYSQRRDGGSSCVGSARSHRSCRTESCPDGARDFRAEQCAQFDGAAFQGRRYRWLPYYGAPNKCELNCIPKGENFYYKHKEAVVDGTPCEPGRRDVCVDGSCRVVGCDHQLDSSKQEDKCLQCGGDGMTCFPVTGTFNANDLSRGYNQILIVPMGATSIRIEEAAASRNFLAVKNIQGEYYLNGHWTIETAGSLPAASTILQYERGAEGDLAPERLHARGPTSEPLVIELLSQEPNPGVHYEYYLPLRTPGPGPSWSHGSWSDCSTECGGGHQSRLVFCTIDNEAYPDHMCQRQPQPADRRSCNPHPCPQTKRWRTGPWTPCSASCGGGSQSRSVYCVSSDGASVQEAADEAECAGLPGKPPTTRACNPQRCAVWTAEPWGECSVSCGAGIRRRSVTCRGDEGSLLHATACSLEDQPPLTEPCVREDCPFLTGQAWLVGTWGLCSKSCSSGTRRRQVICALGPPSRCGSLQRSKPADVEPCNTQPCHLPQEVPSKQDVHTPLSDPWTPAGPREPPTSDSRGQWRAAQERPSARGGTRGDQGSPLSAPGPAPALQQSRLWQPPESGSGPRDCGRSPHGCCPDGHTASLGPQWQGCPGASCQQSRYGCCPDGLSVAEGPHHAGCTRSYGGDNTGSRPRSRAVASTVPSMHRPQENEPSECRGSRFGCCHDHVAPAAGPLGEGCAGPPGSAYPVRCLLPSAHGPCADWAARWYFVASVGRCNRFWYGGCHGNVNNFASEQECMSSCRPEPGAYGHGTHAGGRGSSPGGQELSQHRTGTAVQRKPLPSGSPWRQAPGPGAASHPPAFGEQLWGRELGPRAPGQDGDAGRPPPPSHSSSYRISLASSEPSLVQAALGQLVRLFCPEDTYPEPQAGWQKDGQPISSDRHKLQSDGSLLINPLRAEDAGTYSCGRTRPGRDSQKIQLRIIGGDTAVLSEAELRHFSQTRDPAQGHSSQDSGLGRDAGRLGASVSSSHPQPTTRLHLDRNQPGVVDASPGQRIRLTCRAEGFPSPAIEWQRDGQPVSSPRHQLQPDGSLVISQVAADDGGFYTCVAFNGQDRDQRWVQLRVLGELMITGMPPTVTVPEGDTARLLCVVAGESVNIRWSRNGLPVQADGHRVHQSPDGTLLIHNLRARDEGSYTCSAYRGSQAVSRSTEVKVVPPAPATQPRDPGRECIDQPELANCDLILQAQLCGNEYYSSFCCASCSRFQPHAQPIWQQ</sequence>
<feature type="non-terminal residue" evidence="17">
    <location>
        <position position="1265"/>
    </location>
</feature>
<comment type="caution">
    <text evidence="17">The sequence shown here is derived from an EMBL/GenBank/DDBJ whole genome shotgun (WGS) entry which is preliminary data.</text>
</comment>
<dbReference type="SUPFAM" id="SSF48726">
    <property type="entry name" value="Immunoglobulin"/>
    <property type="match status" value="3"/>
</dbReference>
<dbReference type="InterPro" id="IPR013098">
    <property type="entry name" value="Ig_I-set"/>
</dbReference>
<feature type="region of interest" description="Disordered" evidence="12">
    <location>
        <begin position="918"/>
        <end position="937"/>
    </location>
</feature>
<dbReference type="Gene3D" id="2.20.100.10">
    <property type="entry name" value="Thrombospondin type-1 (TSP1) repeat"/>
    <property type="match status" value="5"/>
</dbReference>
<evidence type="ECO:0000256" key="11">
    <source>
        <dbReference type="PIRSR" id="PIRSR613273-3"/>
    </source>
</evidence>
<evidence type="ECO:0000259" key="16">
    <source>
        <dbReference type="PROSITE" id="PS50900"/>
    </source>
</evidence>
<dbReference type="PANTHER" id="PTHR13723:SF281">
    <property type="entry name" value="PAPILIN"/>
    <property type="match status" value="1"/>
</dbReference>
<dbReference type="InterPro" id="IPR045371">
    <property type="entry name" value="ADAMTS_CR_3"/>
</dbReference>
<dbReference type="PRINTS" id="PR01857">
    <property type="entry name" value="ADAMTSFAMILY"/>
</dbReference>
<dbReference type="InterPro" id="IPR013273">
    <property type="entry name" value="ADAMTS/ADAMTS-like"/>
</dbReference>
<dbReference type="SMART" id="SM00209">
    <property type="entry name" value="TSP1"/>
    <property type="match status" value="5"/>
</dbReference>
<feature type="region of interest" description="Disordered" evidence="12">
    <location>
        <begin position="518"/>
        <end position="626"/>
    </location>
</feature>
<feature type="disulfide bond" evidence="11">
    <location>
        <begin position="38"/>
        <end position="74"/>
    </location>
</feature>
<evidence type="ECO:0000256" key="5">
    <source>
        <dbReference type="ARBA" id="ARBA00022737"/>
    </source>
</evidence>
<dbReference type="SMART" id="SM00131">
    <property type="entry name" value="KU"/>
    <property type="match status" value="1"/>
</dbReference>
<keyword evidence="6" id="KW-0722">Serine protease inhibitor</keyword>
<feature type="disulfide bond" evidence="11">
    <location>
        <begin position="53"/>
        <end position="64"/>
    </location>
</feature>
<dbReference type="InterPro" id="IPR003599">
    <property type="entry name" value="Ig_sub"/>
</dbReference>
<dbReference type="Pfam" id="PF08686">
    <property type="entry name" value="PLAC"/>
    <property type="match status" value="1"/>
</dbReference>
<evidence type="ECO:0000256" key="3">
    <source>
        <dbReference type="ARBA" id="ARBA00022690"/>
    </source>
</evidence>
<proteinExistence type="inferred from homology"/>
<keyword evidence="2" id="KW-0964">Secreted</keyword>
<dbReference type="PRINTS" id="PR00759">
    <property type="entry name" value="BASICPTASE"/>
</dbReference>
<dbReference type="PROSITE" id="PS50835">
    <property type="entry name" value="IG_LIKE"/>
    <property type="match status" value="3"/>
</dbReference>
<feature type="compositionally biased region" description="Gly residues" evidence="12">
    <location>
        <begin position="802"/>
        <end position="815"/>
    </location>
</feature>
<dbReference type="InterPro" id="IPR010294">
    <property type="entry name" value="ADAMTS_spacer1"/>
</dbReference>
<feature type="compositionally biased region" description="Low complexity" evidence="12">
    <location>
        <begin position="592"/>
        <end position="608"/>
    </location>
</feature>
<feature type="region of interest" description="Disordered" evidence="12">
    <location>
        <begin position="990"/>
        <end position="1041"/>
    </location>
</feature>
<dbReference type="FunFam" id="2.60.120.830:FF:000001">
    <property type="entry name" value="A disintegrin and metalloproteinase with thrombospondin motifs 1"/>
    <property type="match status" value="1"/>
</dbReference>
<feature type="domain" description="BPTI/Kunitz inhibitor" evidence="14">
    <location>
        <begin position="745"/>
        <end position="795"/>
    </location>
</feature>
<feature type="region of interest" description="Disordered" evidence="12">
    <location>
        <begin position="802"/>
        <end position="891"/>
    </location>
</feature>
<gene>
    <name evidence="17" type="ORF">WCI35_004698</name>
</gene>
<dbReference type="InterPro" id="IPR036383">
    <property type="entry name" value="TSP1_rpt_sf"/>
</dbReference>
<dbReference type="SUPFAM" id="SSF82895">
    <property type="entry name" value="TSP-1 type 1 repeat"/>
    <property type="match status" value="5"/>
</dbReference>
<organism evidence="17 18">
    <name type="scientific">Daubentonia madagascariensis</name>
    <name type="common">Aye-aye</name>
    <name type="synonym">Sciurus madagascariensis</name>
    <dbReference type="NCBI Taxonomy" id="31869"/>
    <lineage>
        <taxon>Eukaryota</taxon>
        <taxon>Metazoa</taxon>
        <taxon>Chordata</taxon>
        <taxon>Craniata</taxon>
        <taxon>Vertebrata</taxon>
        <taxon>Euteleostomi</taxon>
        <taxon>Mammalia</taxon>
        <taxon>Eutheria</taxon>
        <taxon>Euarchontoglires</taxon>
        <taxon>Primates</taxon>
        <taxon>Strepsirrhini</taxon>
        <taxon>Chiromyiformes</taxon>
        <taxon>Daubentoniidae</taxon>
        <taxon>Daubentonia</taxon>
    </lineage>
</organism>
<feature type="domain" description="Ig-like" evidence="15">
    <location>
        <begin position="1025"/>
        <end position="1114"/>
    </location>
</feature>
<evidence type="ECO:0000256" key="7">
    <source>
        <dbReference type="ARBA" id="ARBA00023157"/>
    </source>
</evidence>
<feature type="domain" description="Ig-like" evidence="15">
    <location>
        <begin position="881"/>
        <end position="958"/>
    </location>
</feature>
<dbReference type="EMBL" id="JBFSEQ010000002">
    <property type="protein sequence ID" value="KAL2789739.1"/>
    <property type="molecule type" value="Genomic_DNA"/>
</dbReference>
<feature type="domain" description="PLAC" evidence="16">
    <location>
        <begin position="1217"/>
        <end position="1256"/>
    </location>
</feature>
<dbReference type="SMART" id="SM00408">
    <property type="entry name" value="IGc2"/>
    <property type="match status" value="3"/>
</dbReference>
<protein>
    <recommendedName>
        <fullName evidence="10">Papilin</fullName>
    </recommendedName>
</protein>
<dbReference type="InterPro" id="IPR002223">
    <property type="entry name" value="Kunitz_BPTI"/>
</dbReference>
<evidence type="ECO:0000259" key="14">
    <source>
        <dbReference type="PROSITE" id="PS50279"/>
    </source>
</evidence>
<dbReference type="PROSITE" id="PS50900">
    <property type="entry name" value="PLAC"/>
    <property type="match status" value="1"/>
</dbReference>
<reference evidence="17 18" key="1">
    <citation type="journal article" date="2024" name="G3 (Bethesda)">
        <title>A hybrid genome assembly of the endangered aye-aye (Daubentonia madagascariensis).</title>
        <authorList>
            <person name="Versoza C.J."/>
            <person name="Pfeifer S.P."/>
        </authorList>
    </citation>
    <scope>NUCLEOTIDE SEQUENCE [LARGE SCALE GENOMIC DNA]</scope>
    <source>
        <strain evidence="17">6821</strain>
    </source>
</reference>
<dbReference type="InterPro" id="IPR013106">
    <property type="entry name" value="Ig_V-set"/>
</dbReference>